<dbReference type="AlphaFoldDB" id="A0A6G1IZN2"/>
<evidence type="ECO:0000256" key="8">
    <source>
        <dbReference type="ARBA" id="ARBA00022898"/>
    </source>
</evidence>
<accession>A0A6G1IZN2</accession>
<evidence type="ECO:0000256" key="2">
    <source>
        <dbReference type="ARBA" id="ARBA00004496"/>
    </source>
</evidence>
<dbReference type="EMBL" id="MU005584">
    <property type="protein sequence ID" value="KAF2683401.1"/>
    <property type="molecule type" value="Genomic_DNA"/>
</dbReference>
<evidence type="ECO:0000256" key="7">
    <source>
        <dbReference type="ARBA" id="ARBA00022490"/>
    </source>
</evidence>
<dbReference type="GO" id="GO:0003941">
    <property type="term" value="F:L-serine ammonia-lyase activity"/>
    <property type="evidence" value="ECO:0007669"/>
    <property type="project" value="UniProtKB-EC"/>
</dbReference>
<evidence type="ECO:0000256" key="6">
    <source>
        <dbReference type="ARBA" id="ARBA00022432"/>
    </source>
</evidence>
<evidence type="ECO:0000256" key="3">
    <source>
        <dbReference type="ARBA" id="ARBA00004742"/>
    </source>
</evidence>
<reference evidence="12" key="1">
    <citation type="journal article" date="2020" name="Stud. Mycol.">
        <title>101 Dothideomycetes genomes: a test case for predicting lifestyles and emergence of pathogens.</title>
        <authorList>
            <person name="Haridas S."/>
            <person name="Albert R."/>
            <person name="Binder M."/>
            <person name="Bloem J."/>
            <person name="Labutti K."/>
            <person name="Salamov A."/>
            <person name="Andreopoulos B."/>
            <person name="Baker S."/>
            <person name="Barry K."/>
            <person name="Bills G."/>
            <person name="Bluhm B."/>
            <person name="Cannon C."/>
            <person name="Castanera R."/>
            <person name="Culley D."/>
            <person name="Daum C."/>
            <person name="Ezra D."/>
            <person name="Gonzalez J."/>
            <person name="Henrissat B."/>
            <person name="Kuo A."/>
            <person name="Liang C."/>
            <person name="Lipzen A."/>
            <person name="Lutzoni F."/>
            <person name="Magnuson J."/>
            <person name="Mondo S."/>
            <person name="Nolan M."/>
            <person name="Ohm R."/>
            <person name="Pangilinan J."/>
            <person name="Park H.-J."/>
            <person name="Ramirez L."/>
            <person name="Alfaro M."/>
            <person name="Sun H."/>
            <person name="Tritt A."/>
            <person name="Yoshinaga Y."/>
            <person name="Zwiers L.-H."/>
            <person name="Turgeon B."/>
            <person name="Goodwin S."/>
            <person name="Spatafora J."/>
            <person name="Crous P."/>
            <person name="Grigoriev I."/>
        </authorList>
    </citation>
    <scope>NUCLEOTIDE SEQUENCE</scope>
    <source>
        <strain evidence="12">CBS 122367</strain>
    </source>
</reference>
<name>A0A6G1IZN2_9PLEO</name>
<dbReference type="InterPro" id="IPR036052">
    <property type="entry name" value="TrpB-like_PALP_sf"/>
</dbReference>
<evidence type="ECO:0000313" key="12">
    <source>
        <dbReference type="EMBL" id="KAF2683401.1"/>
    </source>
</evidence>
<keyword evidence="13" id="KW-1185">Reference proteome</keyword>
<comment type="cofactor">
    <cofactor evidence="1">
        <name>pyridoxal 5'-phosphate</name>
        <dbReference type="ChEBI" id="CHEBI:597326"/>
    </cofactor>
</comment>
<comment type="pathway">
    <text evidence="3">Carbohydrate biosynthesis; gluconeogenesis.</text>
</comment>
<keyword evidence="7" id="KW-0963">Cytoplasm</keyword>
<dbReference type="FunFam" id="3.40.50.1100:FF:000040">
    <property type="entry name" value="L-serine dehydratase, putative"/>
    <property type="match status" value="1"/>
</dbReference>
<protein>
    <recommendedName>
        <fullName evidence="5">L-serine ammonia-lyase</fullName>
        <ecNumber evidence="5">4.3.1.17</ecNumber>
    </recommendedName>
</protein>
<dbReference type="Gene3D" id="3.40.50.1100">
    <property type="match status" value="2"/>
</dbReference>
<evidence type="ECO:0000256" key="5">
    <source>
        <dbReference type="ARBA" id="ARBA00012093"/>
    </source>
</evidence>
<evidence type="ECO:0000256" key="9">
    <source>
        <dbReference type="ARBA" id="ARBA00023239"/>
    </source>
</evidence>
<evidence type="ECO:0000256" key="10">
    <source>
        <dbReference type="ARBA" id="ARBA00049406"/>
    </source>
</evidence>
<keyword evidence="8" id="KW-0663">Pyridoxal phosphate</keyword>
<dbReference type="GO" id="GO:0006094">
    <property type="term" value="P:gluconeogenesis"/>
    <property type="evidence" value="ECO:0007669"/>
    <property type="project" value="UniProtKB-KW"/>
</dbReference>
<gene>
    <name evidence="12" type="ORF">K458DRAFT_305383</name>
</gene>
<keyword evidence="6" id="KW-0312">Gluconeogenesis</keyword>
<dbReference type="SUPFAM" id="SSF53686">
    <property type="entry name" value="Tryptophan synthase beta subunit-like PLP-dependent enzymes"/>
    <property type="match status" value="1"/>
</dbReference>
<dbReference type="GO" id="GO:0004794">
    <property type="term" value="F:threonine deaminase activity"/>
    <property type="evidence" value="ECO:0007669"/>
    <property type="project" value="TreeGrafter"/>
</dbReference>
<dbReference type="GO" id="GO:0009097">
    <property type="term" value="P:isoleucine biosynthetic process"/>
    <property type="evidence" value="ECO:0007669"/>
    <property type="project" value="TreeGrafter"/>
</dbReference>
<dbReference type="GO" id="GO:0006565">
    <property type="term" value="P:L-serine catabolic process"/>
    <property type="evidence" value="ECO:0007669"/>
    <property type="project" value="TreeGrafter"/>
</dbReference>
<proteinExistence type="inferred from homology"/>
<keyword evidence="9" id="KW-0456">Lyase</keyword>
<feature type="domain" description="Tryptophan synthase beta chain-like PALP" evidence="11">
    <location>
        <begin position="18"/>
        <end position="325"/>
    </location>
</feature>
<comment type="subcellular location">
    <subcellularLocation>
        <location evidence="2">Cytoplasm</location>
    </subcellularLocation>
</comment>
<dbReference type="InterPro" id="IPR001926">
    <property type="entry name" value="TrpB-like_PALP"/>
</dbReference>
<dbReference type="Pfam" id="PF00291">
    <property type="entry name" value="PALP"/>
    <property type="match status" value="1"/>
</dbReference>
<comment type="similarity">
    <text evidence="4">Belongs to the serine/threonine dehydratase family.</text>
</comment>
<comment type="catalytic activity">
    <reaction evidence="10">
        <text>L-serine = pyruvate + NH4(+)</text>
        <dbReference type="Rhea" id="RHEA:19169"/>
        <dbReference type="ChEBI" id="CHEBI:15361"/>
        <dbReference type="ChEBI" id="CHEBI:28938"/>
        <dbReference type="ChEBI" id="CHEBI:33384"/>
        <dbReference type="EC" id="4.3.1.17"/>
    </reaction>
</comment>
<evidence type="ECO:0000256" key="1">
    <source>
        <dbReference type="ARBA" id="ARBA00001933"/>
    </source>
</evidence>
<dbReference type="Proteomes" id="UP000799291">
    <property type="component" value="Unassembled WGS sequence"/>
</dbReference>
<dbReference type="PANTHER" id="PTHR48078:SF2">
    <property type="entry name" value="CATABOLIC L-SERINE_THREONINE DEHYDRATASE"/>
    <property type="match status" value="1"/>
</dbReference>
<evidence type="ECO:0000313" key="13">
    <source>
        <dbReference type="Proteomes" id="UP000799291"/>
    </source>
</evidence>
<organism evidence="12 13">
    <name type="scientific">Lentithecium fluviatile CBS 122367</name>
    <dbReference type="NCBI Taxonomy" id="1168545"/>
    <lineage>
        <taxon>Eukaryota</taxon>
        <taxon>Fungi</taxon>
        <taxon>Dikarya</taxon>
        <taxon>Ascomycota</taxon>
        <taxon>Pezizomycotina</taxon>
        <taxon>Dothideomycetes</taxon>
        <taxon>Pleosporomycetidae</taxon>
        <taxon>Pleosporales</taxon>
        <taxon>Massarineae</taxon>
        <taxon>Lentitheciaceae</taxon>
        <taxon>Lentithecium</taxon>
    </lineage>
</organism>
<sequence length="387" mass="41290">MVVKTLQSSQEQQLPWVETPLRESYALSQAAGCRIFLKLETLQPSGSFKSRQRFRGIGNYILRRLEELPANIATIPHIFCSSGGNAGLAAVHASRTLGLPCTVVVPTSTKPLMVAKIKAAGAYECVQHGAAWADADKYMREVLMPSAGSSAIYTPPFDHPDIWCGNATVMHEIAAQMPSSPADIVICSVGGGGLLNGVAQALDQLSLASHTTVIGVETSGAESMQAALKAGQLVTLPKITSQATSLGCARVTQQTLDYALRMKVRSVVLPDAEAAMGCWRLADDERIMVELACGVNVALCYDGRLERALGRKVRPDEKVVIVLCGGSNVTVDMLAEWRSEYAYLEEIGETREAEIPSVPSAVTGGKRGASRPQGLQDVFAYGAEAKL</sequence>
<dbReference type="EC" id="4.3.1.17" evidence="5"/>
<dbReference type="InterPro" id="IPR050147">
    <property type="entry name" value="Ser/Thr_Dehydratase"/>
</dbReference>
<evidence type="ECO:0000259" key="11">
    <source>
        <dbReference type="Pfam" id="PF00291"/>
    </source>
</evidence>
<evidence type="ECO:0000256" key="4">
    <source>
        <dbReference type="ARBA" id="ARBA00010869"/>
    </source>
</evidence>
<dbReference type="GO" id="GO:0005737">
    <property type="term" value="C:cytoplasm"/>
    <property type="evidence" value="ECO:0007669"/>
    <property type="project" value="UniProtKB-SubCell"/>
</dbReference>
<dbReference type="GO" id="GO:0006567">
    <property type="term" value="P:L-threonine catabolic process"/>
    <property type="evidence" value="ECO:0007669"/>
    <property type="project" value="TreeGrafter"/>
</dbReference>
<dbReference type="PANTHER" id="PTHR48078">
    <property type="entry name" value="THREONINE DEHYDRATASE, MITOCHONDRIAL-RELATED"/>
    <property type="match status" value="1"/>
</dbReference>
<dbReference type="OrthoDB" id="7773036at2759"/>